<dbReference type="AlphaFoldDB" id="A0A914V9H3"/>
<dbReference type="WBParaSite" id="PSAMB.scaffold1690size28700.g14371.t1">
    <property type="protein sequence ID" value="PSAMB.scaffold1690size28700.g14371.t1"/>
    <property type="gene ID" value="PSAMB.scaffold1690size28700.g14371"/>
</dbReference>
<proteinExistence type="predicted"/>
<accession>A0A914V9H3</accession>
<reference evidence="3" key="1">
    <citation type="submission" date="2022-11" db="UniProtKB">
        <authorList>
            <consortium name="WormBaseParasite"/>
        </authorList>
    </citation>
    <scope>IDENTIFICATION</scope>
</reference>
<evidence type="ECO:0000256" key="1">
    <source>
        <dbReference type="SAM" id="MobiDB-lite"/>
    </source>
</evidence>
<name>A0A914V9H3_9BILA</name>
<sequence length="131" mass="14100">MVIETNGLLALMAQALESEDVENAWGYLEWAMQANAMTMHETTVPRWEQVLSLLGVRDPTAVMPSFCLTVIADKEKVAGADQVAALPLFGKRLMKEALDHVKDSALASAFGKLAQPARPPPPRKAAGPSTT</sequence>
<evidence type="ECO:0000313" key="3">
    <source>
        <dbReference type="WBParaSite" id="PSAMB.scaffold1690size28700.g14371.t1"/>
    </source>
</evidence>
<protein>
    <submittedName>
        <fullName evidence="3">Uncharacterized protein</fullName>
    </submittedName>
</protein>
<organism evidence="2 3">
    <name type="scientific">Plectus sambesii</name>
    <dbReference type="NCBI Taxonomy" id="2011161"/>
    <lineage>
        <taxon>Eukaryota</taxon>
        <taxon>Metazoa</taxon>
        <taxon>Ecdysozoa</taxon>
        <taxon>Nematoda</taxon>
        <taxon>Chromadorea</taxon>
        <taxon>Plectida</taxon>
        <taxon>Plectina</taxon>
        <taxon>Plectoidea</taxon>
        <taxon>Plectidae</taxon>
        <taxon>Plectus</taxon>
    </lineage>
</organism>
<feature type="region of interest" description="Disordered" evidence="1">
    <location>
        <begin position="110"/>
        <end position="131"/>
    </location>
</feature>
<keyword evidence="2" id="KW-1185">Reference proteome</keyword>
<dbReference type="Proteomes" id="UP000887566">
    <property type="component" value="Unplaced"/>
</dbReference>
<evidence type="ECO:0000313" key="2">
    <source>
        <dbReference type="Proteomes" id="UP000887566"/>
    </source>
</evidence>